<sequence>MEKESNNQLPKWNNGWGVRHSQILLYFSCVSVVYTLRMNLSVAVVAMTTSTTKNVPLGPAEKALVLSSLFWGYGLLQTILGNLGRKTNSVRVLSCCILASAVLSMAIPLAAIHFGAVGIIVVRVLIGILQGGVYPNINNLLSMWAVPQEKSVLAPLVYNGVASGIFIAMIGSGFLAERFGWPSIFYSSGILGIVVGGLLLYFGKCSPSDHKGISKEEQEFMRNSLGENPLETMRKLPVPWKKILTSVPVITLTITQFCSSWGFWTIGTLTPSYMSGVLHFDIESDGFLSSLPPLTSVLLSFLFTLISMKTKDLIPPLYAKFMWNSIGMYGCASALIALAYTQDKTIAVALITVGGGVTIASNLGFQTNHIDLSPNFSGILYSFTNSVANFASIFGPLLSTYLVKDIGDLHEWRIVFLLSAAILVLGNTCFLFWGTAQMQEWNEGKIKEAQIE</sequence>
<feature type="transmembrane region" description="Helical" evidence="7">
    <location>
        <begin position="243"/>
        <end position="266"/>
    </location>
</feature>
<dbReference type="PANTHER" id="PTHR11662:SF280">
    <property type="entry name" value="FI21844P1-RELATED"/>
    <property type="match status" value="1"/>
</dbReference>
<gene>
    <name evidence="9" type="ORF">NEZAVI_LOCUS11059</name>
</gene>
<evidence type="ECO:0000313" key="9">
    <source>
        <dbReference type="EMBL" id="CAH1402187.1"/>
    </source>
</evidence>
<dbReference type="InterPro" id="IPR050382">
    <property type="entry name" value="MFS_Na/Anion_cotransporter"/>
</dbReference>
<proteinExistence type="predicted"/>
<dbReference type="SUPFAM" id="SSF103473">
    <property type="entry name" value="MFS general substrate transporter"/>
    <property type="match status" value="1"/>
</dbReference>
<dbReference type="PANTHER" id="PTHR11662">
    <property type="entry name" value="SOLUTE CARRIER FAMILY 17"/>
    <property type="match status" value="1"/>
</dbReference>
<accession>A0A9P0HI39</accession>
<feature type="transmembrane region" description="Helical" evidence="7">
    <location>
        <begin position="286"/>
        <end position="306"/>
    </location>
</feature>
<dbReference type="GO" id="GO:0015293">
    <property type="term" value="F:symporter activity"/>
    <property type="evidence" value="ECO:0007669"/>
    <property type="project" value="UniProtKB-KW"/>
</dbReference>
<keyword evidence="5 7" id="KW-1133">Transmembrane helix</keyword>
<reference evidence="9" key="1">
    <citation type="submission" date="2022-01" db="EMBL/GenBank/DDBJ databases">
        <authorList>
            <person name="King R."/>
        </authorList>
    </citation>
    <scope>NUCLEOTIDE SEQUENCE</scope>
</reference>
<dbReference type="Pfam" id="PF07690">
    <property type="entry name" value="MFS_1"/>
    <property type="match status" value="1"/>
</dbReference>
<evidence type="ECO:0000256" key="3">
    <source>
        <dbReference type="ARBA" id="ARBA00022692"/>
    </source>
</evidence>
<feature type="domain" description="Major facilitator superfamily (MFS) profile" evidence="8">
    <location>
        <begin position="23"/>
        <end position="438"/>
    </location>
</feature>
<feature type="transmembrane region" description="Helical" evidence="7">
    <location>
        <begin position="377"/>
        <end position="402"/>
    </location>
</feature>
<evidence type="ECO:0000313" key="10">
    <source>
        <dbReference type="Proteomes" id="UP001152798"/>
    </source>
</evidence>
<evidence type="ECO:0000256" key="1">
    <source>
        <dbReference type="ARBA" id="ARBA00004141"/>
    </source>
</evidence>
<name>A0A9P0HI39_NEZVI</name>
<feature type="transmembrane region" description="Helical" evidence="7">
    <location>
        <begin position="156"/>
        <end position="175"/>
    </location>
</feature>
<dbReference type="EMBL" id="OV725081">
    <property type="protein sequence ID" value="CAH1402187.1"/>
    <property type="molecule type" value="Genomic_DNA"/>
</dbReference>
<evidence type="ECO:0000256" key="5">
    <source>
        <dbReference type="ARBA" id="ARBA00022989"/>
    </source>
</evidence>
<feature type="transmembrane region" description="Helical" evidence="7">
    <location>
        <begin position="90"/>
        <end position="110"/>
    </location>
</feature>
<feature type="transmembrane region" description="Helical" evidence="7">
    <location>
        <begin position="181"/>
        <end position="202"/>
    </location>
</feature>
<evidence type="ECO:0000256" key="2">
    <source>
        <dbReference type="ARBA" id="ARBA00022448"/>
    </source>
</evidence>
<dbReference type="GO" id="GO:0006820">
    <property type="term" value="P:monoatomic anion transport"/>
    <property type="evidence" value="ECO:0007669"/>
    <property type="project" value="TreeGrafter"/>
</dbReference>
<dbReference type="OrthoDB" id="6613250at2759"/>
<keyword evidence="2" id="KW-0813">Transport</keyword>
<evidence type="ECO:0000256" key="7">
    <source>
        <dbReference type="SAM" id="Phobius"/>
    </source>
</evidence>
<evidence type="ECO:0000256" key="4">
    <source>
        <dbReference type="ARBA" id="ARBA00022847"/>
    </source>
</evidence>
<feature type="transmembrane region" description="Helical" evidence="7">
    <location>
        <begin position="23"/>
        <end position="44"/>
    </location>
</feature>
<feature type="transmembrane region" description="Helical" evidence="7">
    <location>
        <begin position="346"/>
        <end position="365"/>
    </location>
</feature>
<feature type="transmembrane region" description="Helical" evidence="7">
    <location>
        <begin position="116"/>
        <end position="135"/>
    </location>
</feature>
<organism evidence="9 10">
    <name type="scientific">Nezara viridula</name>
    <name type="common">Southern green stink bug</name>
    <name type="synonym">Cimex viridulus</name>
    <dbReference type="NCBI Taxonomy" id="85310"/>
    <lineage>
        <taxon>Eukaryota</taxon>
        <taxon>Metazoa</taxon>
        <taxon>Ecdysozoa</taxon>
        <taxon>Arthropoda</taxon>
        <taxon>Hexapoda</taxon>
        <taxon>Insecta</taxon>
        <taxon>Pterygota</taxon>
        <taxon>Neoptera</taxon>
        <taxon>Paraneoptera</taxon>
        <taxon>Hemiptera</taxon>
        <taxon>Heteroptera</taxon>
        <taxon>Panheteroptera</taxon>
        <taxon>Pentatomomorpha</taxon>
        <taxon>Pentatomoidea</taxon>
        <taxon>Pentatomidae</taxon>
        <taxon>Pentatominae</taxon>
        <taxon>Nezara</taxon>
    </lineage>
</organism>
<keyword evidence="3 7" id="KW-0812">Transmembrane</keyword>
<keyword evidence="6 7" id="KW-0472">Membrane</keyword>
<feature type="transmembrane region" description="Helical" evidence="7">
    <location>
        <begin position="64"/>
        <end position="83"/>
    </location>
</feature>
<dbReference type="GO" id="GO:0016020">
    <property type="term" value="C:membrane"/>
    <property type="evidence" value="ECO:0007669"/>
    <property type="project" value="UniProtKB-SubCell"/>
</dbReference>
<feature type="transmembrane region" description="Helical" evidence="7">
    <location>
        <begin position="318"/>
        <end position="340"/>
    </location>
</feature>
<keyword evidence="4" id="KW-0769">Symport</keyword>
<dbReference type="InterPro" id="IPR020846">
    <property type="entry name" value="MFS_dom"/>
</dbReference>
<dbReference type="InterPro" id="IPR011701">
    <property type="entry name" value="MFS"/>
</dbReference>
<protein>
    <recommendedName>
        <fullName evidence="8">Major facilitator superfamily (MFS) profile domain-containing protein</fullName>
    </recommendedName>
</protein>
<comment type="subcellular location">
    <subcellularLocation>
        <location evidence="1">Membrane</location>
        <topology evidence="1">Multi-pass membrane protein</topology>
    </subcellularLocation>
</comment>
<dbReference type="Proteomes" id="UP001152798">
    <property type="component" value="Chromosome 5"/>
</dbReference>
<dbReference type="PROSITE" id="PS50850">
    <property type="entry name" value="MFS"/>
    <property type="match status" value="1"/>
</dbReference>
<evidence type="ECO:0000259" key="8">
    <source>
        <dbReference type="PROSITE" id="PS50850"/>
    </source>
</evidence>
<feature type="transmembrane region" description="Helical" evidence="7">
    <location>
        <begin position="414"/>
        <end position="433"/>
    </location>
</feature>
<dbReference type="AlphaFoldDB" id="A0A9P0HI39"/>
<dbReference type="Gene3D" id="1.20.1250.20">
    <property type="entry name" value="MFS general substrate transporter like domains"/>
    <property type="match status" value="2"/>
</dbReference>
<evidence type="ECO:0000256" key="6">
    <source>
        <dbReference type="ARBA" id="ARBA00023136"/>
    </source>
</evidence>
<dbReference type="InterPro" id="IPR036259">
    <property type="entry name" value="MFS_trans_sf"/>
</dbReference>
<keyword evidence="10" id="KW-1185">Reference proteome</keyword>
<dbReference type="FunFam" id="1.20.1250.20:FF:000003">
    <property type="entry name" value="Solute carrier family 17 member 3"/>
    <property type="match status" value="1"/>
</dbReference>